<keyword evidence="2 5" id="KW-0812">Transmembrane</keyword>
<reference evidence="7" key="1">
    <citation type="submission" date="2018-05" db="EMBL/GenBank/DDBJ databases">
        <authorList>
            <person name="Lanie J.A."/>
            <person name="Ng W.-L."/>
            <person name="Kazmierczak K.M."/>
            <person name="Andrzejewski T.M."/>
            <person name="Davidsen T.M."/>
            <person name="Wayne K.J."/>
            <person name="Tettelin H."/>
            <person name="Glass J.I."/>
            <person name="Rusch D."/>
            <person name="Podicherti R."/>
            <person name="Tsui H.-C.T."/>
            <person name="Winkler M.E."/>
        </authorList>
    </citation>
    <scope>NUCLEOTIDE SEQUENCE</scope>
</reference>
<evidence type="ECO:0000259" key="6">
    <source>
        <dbReference type="Pfam" id="PF05154"/>
    </source>
</evidence>
<evidence type="ECO:0000256" key="2">
    <source>
        <dbReference type="ARBA" id="ARBA00022692"/>
    </source>
</evidence>
<feature type="non-terminal residue" evidence="7">
    <location>
        <position position="99"/>
    </location>
</feature>
<feature type="transmembrane region" description="Helical" evidence="5">
    <location>
        <begin position="48"/>
        <end position="76"/>
    </location>
</feature>
<evidence type="ECO:0000256" key="4">
    <source>
        <dbReference type="ARBA" id="ARBA00023136"/>
    </source>
</evidence>
<name>A0A382PB18_9ZZZZ</name>
<keyword evidence="3 5" id="KW-1133">Transmembrane helix</keyword>
<keyword evidence="4 5" id="KW-0472">Membrane</keyword>
<evidence type="ECO:0000256" key="3">
    <source>
        <dbReference type="ARBA" id="ARBA00022989"/>
    </source>
</evidence>
<dbReference type="EMBL" id="UINC01105812">
    <property type="protein sequence ID" value="SVC70037.1"/>
    <property type="molecule type" value="Genomic_DNA"/>
</dbReference>
<dbReference type="AlphaFoldDB" id="A0A382PB18"/>
<accession>A0A382PB18</accession>
<dbReference type="InterPro" id="IPR007829">
    <property type="entry name" value="TM2"/>
</dbReference>
<evidence type="ECO:0000256" key="1">
    <source>
        <dbReference type="ARBA" id="ARBA00004141"/>
    </source>
</evidence>
<evidence type="ECO:0000256" key="5">
    <source>
        <dbReference type="SAM" id="Phobius"/>
    </source>
</evidence>
<comment type="subcellular location">
    <subcellularLocation>
        <location evidence="1">Membrane</location>
        <topology evidence="1">Multi-pass membrane protein</topology>
    </subcellularLocation>
</comment>
<organism evidence="7">
    <name type="scientific">marine metagenome</name>
    <dbReference type="NCBI Taxonomy" id="408172"/>
    <lineage>
        <taxon>unclassified sequences</taxon>
        <taxon>metagenomes</taxon>
        <taxon>ecological metagenomes</taxon>
    </lineage>
</organism>
<evidence type="ECO:0000313" key="7">
    <source>
        <dbReference type="EMBL" id="SVC70037.1"/>
    </source>
</evidence>
<protein>
    <recommendedName>
        <fullName evidence="6">TM2 domain-containing protein</fullName>
    </recommendedName>
</protein>
<gene>
    <name evidence="7" type="ORF">METZ01_LOCUS322891</name>
</gene>
<feature type="transmembrane region" description="Helical" evidence="5">
    <location>
        <begin position="24"/>
        <end position="42"/>
    </location>
</feature>
<sequence>MGYDQNALLNQEPGQISISDKDKTIAGILGILVGGLGIHRMYMGYIGIGLLQLVLTILTLGLAGLWGFIEGVLILVQDDWTDAQGRLLKGNEKGQQAYF</sequence>
<proteinExistence type="predicted"/>
<dbReference type="GO" id="GO:0016020">
    <property type="term" value="C:membrane"/>
    <property type="evidence" value="ECO:0007669"/>
    <property type="project" value="UniProtKB-SubCell"/>
</dbReference>
<dbReference type="Pfam" id="PF05154">
    <property type="entry name" value="TM2"/>
    <property type="match status" value="1"/>
</dbReference>
<feature type="domain" description="TM2" evidence="6">
    <location>
        <begin position="20"/>
        <end position="71"/>
    </location>
</feature>